<keyword evidence="1" id="KW-0808">Transferase</keyword>
<name>A0A2P2MUM0_RHIMU</name>
<dbReference type="EMBL" id="GGEC01053424">
    <property type="protein sequence ID" value="MBX33908.1"/>
    <property type="molecule type" value="Transcribed_RNA"/>
</dbReference>
<evidence type="ECO:0000313" key="1">
    <source>
        <dbReference type="EMBL" id="MBX33908.1"/>
    </source>
</evidence>
<accession>A0A2P2MUM0</accession>
<proteinExistence type="predicted"/>
<dbReference type="GO" id="GO:0016740">
    <property type="term" value="F:transferase activity"/>
    <property type="evidence" value="ECO:0007669"/>
    <property type="project" value="UniProtKB-KW"/>
</dbReference>
<reference evidence="1" key="1">
    <citation type="submission" date="2018-02" db="EMBL/GenBank/DDBJ databases">
        <title>Rhizophora mucronata_Transcriptome.</title>
        <authorList>
            <person name="Meera S.P."/>
            <person name="Sreeshan A."/>
            <person name="Augustine A."/>
        </authorList>
    </citation>
    <scope>NUCLEOTIDE SEQUENCE</scope>
    <source>
        <tissue evidence="1">Leaf</tissue>
    </source>
</reference>
<organism evidence="1">
    <name type="scientific">Rhizophora mucronata</name>
    <name type="common">Asiatic mangrove</name>
    <dbReference type="NCBI Taxonomy" id="61149"/>
    <lineage>
        <taxon>Eukaryota</taxon>
        <taxon>Viridiplantae</taxon>
        <taxon>Streptophyta</taxon>
        <taxon>Embryophyta</taxon>
        <taxon>Tracheophyta</taxon>
        <taxon>Spermatophyta</taxon>
        <taxon>Magnoliopsida</taxon>
        <taxon>eudicotyledons</taxon>
        <taxon>Gunneridae</taxon>
        <taxon>Pentapetalae</taxon>
        <taxon>rosids</taxon>
        <taxon>fabids</taxon>
        <taxon>Malpighiales</taxon>
        <taxon>Rhizophoraceae</taxon>
        <taxon>Rhizophora</taxon>
    </lineage>
</organism>
<sequence length="62" mass="7448">MLGQLIWNLSRDLARHMCLHIHLLLPSYKQVMLVQLQLFKWKTPSKPERKQQNTQHRSKALD</sequence>
<dbReference type="AlphaFoldDB" id="A0A2P2MUM0"/>
<protein>
    <submittedName>
        <fullName evidence="1">Histone acetyltransferase HAC1 isoform X1</fullName>
    </submittedName>
</protein>